<evidence type="ECO:0000256" key="4">
    <source>
        <dbReference type="ARBA" id="ARBA00022989"/>
    </source>
</evidence>
<feature type="domain" description="EamA" evidence="7">
    <location>
        <begin position="141"/>
        <end position="274"/>
    </location>
</feature>
<evidence type="ECO:0000313" key="8">
    <source>
        <dbReference type="EMBL" id="PKV94327.1"/>
    </source>
</evidence>
<feature type="transmembrane region" description="Helical" evidence="6">
    <location>
        <begin position="88"/>
        <end position="109"/>
    </location>
</feature>
<comment type="caution">
    <text evidence="8">The sequence shown here is derived from an EMBL/GenBank/DDBJ whole genome shotgun (WGS) entry which is preliminary data.</text>
</comment>
<keyword evidence="3 6" id="KW-0812">Transmembrane</keyword>
<name>A0A2N3WKE0_9PSEU</name>
<dbReference type="SUPFAM" id="SSF103481">
    <property type="entry name" value="Multidrug resistance efflux transporter EmrE"/>
    <property type="match status" value="2"/>
</dbReference>
<gene>
    <name evidence="8" type="ORF">ATK30_5204</name>
</gene>
<accession>A0A2N3WKE0</accession>
<dbReference type="AlphaFoldDB" id="A0A2N3WKE0"/>
<feature type="transmembrane region" description="Helical" evidence="6">
    <location>
        <begin position="176"/>
        <end position="199"/>
    </location>
</feature>
<sequence length="300" mass="30032">MVLSGVAGAVLVGGSVPVTGMLDGYPVITGQALRYALGGLLLLGWAKVTRSPLPRPNLADLPTLLGLAATGMIGFQACLLLAQRYAEPSAVVAFLGASPLVLALIAPMLDGRRPSAAPVVGSVLAGLGIVVLSGGGSASAPGLLLAALAMLCEASFTLLAVGLLRRLGPLATSTWGCFTAAASGSVVGTVVDPAGAWRWPNARELVALLLLAILVTAVAFVLWYSCVVGLGADRAGVLIGLMPVSGLVVAVLIGAQRFELADLAGVTLVAAGVACGLRPERSVKDSLGESGSLKESFTDS</sequence>
<dbReference type="Proteomes" id="UP000233750">
    <property type="component" value="Unassembled WGS sequence"/>
</dbReference>
<dbReference type="PANTHER" id="PTHR32322">
    <property type="entry name" value="INNER MEMBRANE TRANSPORTER"/>
    <property type="match status" value="1"/>
</dbReference>
<dbReference type="InterPro" id="IPR000620">
    <property type="entry name" value="EamA_dom"/>
</dbReference>
<feature type="transmembrane region" description="Helical" evidence="6">
    <location>
        <begin position="205"/>
        <end position="224"/>
    </location>
</feature>
<evidence type="ECO:0000256" key="3">
    <source>
        <dbReference type="ARBA" id="ARBA00022692"/>
    </source>
</evidence>
<keyword evidence="9" id="KW-1185">Reference proteome</keyword>
<comment type="similarity">
    <text evidence="2">Belongs to the EamA transporter family.</text>
</comment>
<dbReference type="GO" id="GO:0016020">
    <property type="term" value="C:membrane"/>
    <property type="evidence" value="ECO:0007669"/>
    <property type="project" value="UniProtKB-SubCell"/>
</dbReference>
<keyword evidence="4 6" id="KW-1133">Transmembrane helix</keyword>
<feature type="transmembrane region" description="Helical" evidence="6">
    <location>
        <begin position="58"/>
        <end position="82"/>
    </location>
</feature>
<comment type="subcellular location">
    <subcellularLocation>
        <location evidence="1">Membrane</location>
        <topology evidence="1">Multi-pass membrane protein</topology>
    </subcellularLocation>
</comment>
<dbReference type="EMBL" id="PJMY01000003">
    <property type="protein sequence ID" value="PKV94327.1"/>
    <property type="molecule type" value="Genomic_DNA"/>
</dbReference>
<keyword evidence="5 6" id="KW-0472">Membrane</keyword>
<reference evidence="8 9" key="1">
    <citation type="submission" date="2017-12" db="EMBL/GenBank/DDBJ databases">
        <title>Sequencing the genomes of 1000 Actinobacteria strains.</title>
        <authorList>
            <person name="Klenk H.-P."/>
        </authorList>
    </citation>
    <scope>NUCLEOTIDE SEQUENCE [LARGE SCALE GENOMIC DNA]</scope>
    <source>
        <strain evidence="8 9">DSM 45165</strain>
    </source>
</reference>
<evidence type="ECO:0000313" key="9">
    <source>
        <dbReference type="Proteomes" id="UP000233750"/>
    </source>
</evidence>
<evidence type="ECO:0000256" key="2">
    <source>
        <dbReference type="ARBA" id="ARBA00007362"/>
    </source>
</evidence>
<evidence type="ECO:0000259" key="7">
    <source>
        <dbReference type="Pfam" id="PF00892"/>
    </source>
</evidence>
<evidence type="ECO:0000256" key="6">
    <source>
        <dbReference type="SAM" id="Phobius"/>
    </source>
</evidence>
<dbReference type="InterPro" id="IPR050638">
    <property type="entry name" value="AA-Vitamin_Transporters"/>
</dbReference>
<evidence type="ECO:0000256" key="1">
    <source>
        <dbReference type="ARBA" id="ARBA00004141"/>
    </source>
</evidence>
<proteinExistence type="inferred from homology"/>
<feature type="transmembrane region" description="Helical" evidence="6">
    <location>
        <begin position="236"/>
        <end position="254"/>
    </location>
</feature>
<evidence type="ECO:0000256" key="5">
    <source>
        <dbReference type="ARBA" id="ARBA00023136"/>
    </source>
</evidence>
<feature type="transmembrane region" description="Helical" evidence="6">
    <location>
        <begin position="27"/>
        <end position="46"/>
    </location>
</feature>
<dbReference type="Pfam" id="PF00892">
    <property type="entry name" value="EamA"/>
    <property type="match status" value="2"/>
</dbReference>
<organism evidence="8 9">
    <name type="scientific">Amycolatopsis echigonensis</name>
    <dbReference type="NCBI Taxonomy" id="2576905"/>
    <lineage>
        <taxon>Bacteria</taxon>
        <taxon>Bacillati</taxon>
        <taxon>Actinomycetota</taxon>
        <taxon>Actinomycetes</taxon>
        <taxon>Pseudonocardiales</taxon>
        <taxon>Pseudonocardiaceae</taxon>
        <taxon>Amycolatopsis</taxon>
    </lineage>
</organism>
<protein>
    <submittedName>
        <fullName evidence="8">Drug/metabolite transporter (DMT)-like permease</fullName>
    </submittedName>
</protein>
<feature type="domain" description="EamA" evidence="7">
    <location>
        <begin position="3"/>
        <end position="133"/>
    </location>
</feature>
<dbReference type="PANTHER" id="PTHR32322:SF2">
    <property type="entry name" value="EAMA DOMAIN-CONTAINING PROTEIN"/>
    <property type="match status" value="1"/>
</dbReference>
<feature type="transmembrane region" description="Helical" evidence="6">
    <location>
        <begin position="116"/>
        <end position="136"/>
    </location>
</feature>
<dbReference type="InterPro" id="IPR037185">
    <property type="entry name" value="EmrE-like"/>
</dbReference>
<feature type="transmembrane region" description="Helical" evidence="6">
    <location>
        <begin position="142"/>
        <end position="164"/>
    </location>
</feature>